<keyword evidence="7 9" id="KW-0472">Membrane</keyword>
<evidence type="ECO:0000313" key="11">
    <source>
        <dbReference type="EMBL" id="MEQ2562118.1"/>
    </source>
</evidence>
<feature type="transmembrane region" description="Helical" evidence="9">
    <location>
        <begin position="430"/>
        <end position="453"/>
    </location>
</feature>
<feature type="transmembrane region" description="Helical" evidence="9">
    <location>
        <begin position="41"/>
        <end position="61"/>
    </location>
</feature>
<comment type="caution">
    <text evidence="11">The sequence shown here is derived from an EMBL/GenBank/DDBJ whole genome shotgun (WGS) entry which is preliminary data.</text>
</comment>
<evidence type="ECO:0000256" key="3">
    <source>
        <dbReference type="ARBA" id="ARBA00022449"/>
    </source>
</evidence>
<feature type="transmembrane region" description="Helical" evidence="9">
    <location>
        <begin position="401"/>
        <end position="423"/>
    </location>
</feature>
<keyword evidence="5 9" id="KW-0812">Transmembrane</keyword>
<feature type="transmembrane region" description="Helical" evidence="9">
    <location>
        <begin position="12"/>
        <end position="34"/>
    </location>
</feature>
<protein>
    <submittedName>
        <fullName evidence="11">Na+/H+ antiporter NhaC family protein</fullName>
    </submittedName>
</protein>
<feature type="transmembrane region" description="Helical" evidence="9">
    <location>
        <begin position="105"/>
        <end position="129"/>
    </location>
</feature>
<feature type="transmembrane region" description="Helical" evidence="9">
    <location>
        <begin position="73"/>
        <end position="93"/>
    </location>
</feature>
<evidence type="ECO:0000256" key="2">
    <source>
        <dbReference type="ARBA" id="ARBA00022448"/>
    </source>
</evidence>
<keyword evidence="2" id="KW-0813">Transport</keyword>
<evidence type="ECO:0000259" key="10">
    <source>
        <dbReference type="Pfam" id="PF03553"/>
    </source>
</evidence>
<feature type="domain" description="Na+/H+ antiporter NhaC-like C-terminal" evidence="10">
    <location>
        <begin position="18"/>
        <end position="188"/>
    </location>
</feature>
<feature type="transmembrane region" description="Helical" evidence="9">
    <location>
        <begin position="237"/>
        <end position="255"/>
    </location>
</feature>
<evidence type="ECO:0000256" key="6">
    <source>
        <dbReference type="ARBA" id="ARBA00022989"/>
    </source>
</evidence>
<feature type="transmembrane region" description="Helical" evidence="9">
    <location>
        <begin position="309"/>
        <end position="332"/>
    </location>
</feature>
<keyword evidence="4" id="KW-1003">Cell membrane</keyword>
<keyword evidence="6 9" id="KW-1133">Transmembrane helix</keyword>
<dbReference type="PANTHER" id="PTHR33451:SF5">
    <property type="entry name" value="NA+_H+ ANTIPORTER"/>
    <property type="match status" value="1"/>
</dbReference>
<keyword evidence="3" id="KW-0050">Antiport</keyword>
<dbReference type="RefSeq" id="WP_349228473.1">
    <property type="nucleotide sequence ID" value="NZ_JBBMFJ010000003.1"/>
</dbReference>
<accession>A0ABV1HJI2</accession>
<comment type="similarity">
    <text evidence="8">Belongs to the NhaC Na(+)/H(+) (TC 2.A.35) antiporter family.</text>
</comment>
<evidence type="ECO:0000313" key="12">
    <source>
        <dbReference type="Proteomes" id="UP001437460"/>
    </source>
</evidence>
<sequence>MSEERKLQFRGGIGMSLIPVAIYVFFCMVLFIGFKAFNMEALAAGGFLALLIGGVFCTSYSDFWESAIKGISSITSVSVVVILLLVGMFSALIKLCGLSGGFVWIANAVGMKGGIFVAFTFIAACIVSTATGSSIGTMFIAFPIFYPAGIMLGANEMMMAGCIVSGAIFGDNLAPISDTTIASASTQQFKNGKPADIGGVVSSRIKYSAVAGLITIVIFAVFGGMGGVYEGGSIDAAANPVSLVMLIPVVLMLTVSTKTRNIYEGILVGLVTGTVVGLAAGLFTPAQVFSNDAANNAAVGFLIDGINNILPTCALVISVFGIMGVLSDAGMLNLIAEKILDSRMAGTTQGAELVCMMGIAFTTILLGGVTSASILTFGPILNKIGAARNIHPYRRANLLDGTANSLPAIIPFMSVFVFIGSALNGLSPVVVAGGTIYGFVLFAVFFGAVLTGWGCQKEE</sequence>
<keyword evidence="12" id="KW-1185">Reference proteome</keyword>
<feature type="transmembrane region" description="Helical" evidence="9">
    <location>
        <begin position="267"/>
        <end position="289"/>
    </location>
</feature>
<evidence type="ECO:0000256" key="8">
    <source>
        <dbReference type="ARBA" id="ARBA00038435"/>
    </source>
</evidence>
<feature type="transmembrane region" description="Helical" evidence="9">
    <location>
        <begin position="207"/>
        <end position="225"/>
    </location>
</feature>
<evidence type="ECO:0000256" key="1">
    <source>
        <dbReference type="ARBA" id="ARBA00004651"/>
    </source>
</evidence>
<dbReference type="Pfam" id="PF03553">
    <property type="entry name" value="Na_H_antiporter"/>
    <property type="match status" value="1"/>
</dbReference>
<evidence type="ECO:0000256" key="7">
    <source>
        <dbReference type="ARBA" id="ARBA00023136"/>
    </source>
</evidence>
<feature type="transmembrane region" description="Helical" evidence="9">
    <location>
        <begin position="353"/>
        <end position="381"/>
    </location>
</feature>
<proteinExistence type="inferred from homology"/>
<evidence type="ECO:0000256" key="5">
    <source>
        <dbReference type="ARBA" id="ARBA00022692"/>
    </source>
</evidence>
<dbReference type="InterPro" id="IPR018461">
    <property type="entry name" value="Na/H_Antiport_NhaC-like_C"/>
</dbReference>
<evidence type="ECO:0000256" key="9">
    <source>
        <dbReference type="SAM" id="Phobius"/>
    </source>
</evidence>
<dbReference type="PANTHER" id="PTHR33451">
    <property type="entry name" value="MALATE-2H(+)/NA(+)-LACTATE ANTIPORTER"/>
    <property type="match status" value="1"/>
</dbReference>
<gene>
    <name evidence="11" type="ORF">WMO41_02815</name>
</gene>
<organism evidence="11 12">
    <name type="scientific">Ventrimonas faecis</name>
    <dbReference type="NCBI Taxonomy" id="3133170"/>
    <lineage>
        <taxon>Bacteria</taxon>
        <taxon>Bacillati</taxon>
        <taxon>Bacillota</taxon>
        <taxon>Clostridia</taxon>
        <taxon>Lachnospirales</taxon>
        <taxon>Lachnospiraceae</taxon>
        <taxon>Ventrimonas</taxon>
    </lineage>
</organism>
<feature type="transmembrane region" description="Helical" evidence="9">
    <location>
        <begin position="135"/>
        <end position="154"/>
    </location>
</feature>
<reference evidence="11 12" key="1">
    <citation type="submission" date="2024-03" db="EMBL/GenBank/DDBJ databases">
        <title>Human intestinal bacterial collection.</title>
        <authorList>
            <person name="Pauvert C."/>
            <person name="Hitch T.C.A."/>
            <person name="Clavel T."/>
        </authorList>
    </citation>
    <scope>NUCLEOTIDE SEQUENCE [LARGE SCALE GENOMIC DNA]</scope>
    <source>
        <strain evidence="11 12">CLA-AP-H27</strain>
    </source>
</reference>
<comment type="subcellular location">
    <subcellularLocation>
        <location evidence="1">Cell membrane</location>
        <topology evidence="1">Multi-pass membrane protein</topology>
    </subcellularLocation>
</comment>
<dbReference type="Proteomes" id="UP001437460">
    <property type="component" value="Unassembled WGS sequence"/>
</dbReference>
<evidence type="ECO:0000256" key="4">
    <source>
        <dbReference type="ARBA" id="ARBA00022475"/>
    </source>
</evidence>
<dbReference type="InterPro" id="IPR052180">
    <property type="entry name" value="NhaC_Na-H+_Antiporter"/>
</dbReference>
<name>A0ABV1HJI2_9FIRM</name>
<dbReference type="EMBL" id="JBBMFJ010000003">
    <property type="protein sequence ID" value="MEQ2562118.1"/>
    <property type="molecule type" value="Genomic_DNA"/>
</dbReference>